<feature type="transmembrane region" description="Helical" evidence="7">
    <location>
        <begin position="134"/>
        <end position="155"/>
    </location>
</feature>
<feature type="transmembrane region" description="Helical" evidence="7">
    <location>
        <begin position="193"/>
        <end position="212"/>
    </location>
</feature>
<comment type="subcellular location">
    <subcellularLocation>
        <location evidence="1">Membrane</location>
        <topology evidence="1">Multi-pass membrane protein</topology>
    </subcellularLocation>
</comment>
<sequence>MTNESQDHEPVFNVPPVTVYLVAAIIGVHLLLTVTAPETLNWVYSNFSFRPAVISAILDQPSVGGLLHIFMTLNTHMFLHHDWSHMVLNAGMLLAFGTMTERRFGAVRFLILYFLSGWVGAFIEYLVAEPTVDITLYGASGAVFGAMGATMIVLLPRYGFRGVVTMISVLLGINLVIGATPLGTLLVGPGAEIAWVAHIAGFAVGLIMALLYSSRRTSSP</sequence>
<evidence type="ECO:0000256" key="2">
    <source>
        <dbReference type="ARBA" id="ARBA00022475"/>
    </source>
</evidence>
<keyword evidence="9" id="KW-0378">Hydrolase</keyword>
<dbReference type="RefSeq" id="WP_207040731.1">
    <property type="nucleotide sequence ID" value="NZ_JAFLNC010000001.1"/>
</dbReference>
<feature type="transmembrane region" description="Helical" evidence="7">
    <location>
        <begin position="20"/>
        <end position="40"/>
    </location>
</feature>
<keyword evidence="4 7" id="KW-0812">Transmembrane</keyword>
<evidence type="ECO:0000256" key="5">
    <source>
        <dbReference type="ARBA" id="ARBA00022989"/>
    </source>
</evidence>
<accession>A0ABS3F213</accession>
<keyword evidence="3" id="KW-0997">Cell inner membrane</keyword>
<evidence type="ECO:0000313" key="10">
    <source>
        <dbReference type="Proteomes" id="UP000664761"/>
    </source>
</evidence>
<evidence type="ECO:0000313" key="9">
    <source>
        <dbReference type="EMBL" id="MBO0332007.1"/>
    </source>
</evidence>
<keyword evidence="2" id="KW-1003">Cell membrane</keyword>
<gene>
    <name evidence="9" type="ORF">J0X12_00175</name>
</gene>
<dbReference type="GO" id="GO:0008233">
    <property type="term" value="F:peptidase activity"/>
    <property type="evidence" value="ECO:0007669"/>
    <property type="project" value="UniProtKB-KW"/>
</dbReference>
<protein>
    <submittedName>
        <fullName evidence="9">Rhomboid family intramembrane serine protease</fullName>
    </submittedName>
</protein>
<keyword evidence="5 7" id="KW-1133">Transmembrane helix</keyword>
<evidence type="ECO:0000256" key="1">
    <source>
        <dbReference type="ARBA" id="ARBA00004141"/>
    </source>
</evidence>
<feature type="transmembrane region" description="Helical" evidence="7">
    <location>
        <begin position="107"/>
        <end position="128"/>
    </location>
</feature>
<dbReference type="GO" id="GO:0006508">
    <property type="term" value="P:proteolysis"/>
    <property type="evidence" value="ECO:0007669"/>
    <property type="project" value="UniProtKB-KW"/>
</dbReference>
<evidence type="ECO:0000259" key="8">
    <source>
        <dbReference type="Pfam" id="PF01694"/>
    </source>
</evidence>
<feature type="domain" description="Peptidase S54 rhomboid" evidence="8">
    <location>
        <begin position="71"/>
        <end position="214"/>
    </location>
</feature>
<keyword evidence="10" id="KW-1185">Reference proteome</keyword>
<dbReference type="PANTHER" id="PTHR43066:SF26">
    <property type="entry name" value="RHOMBOID PROTEASE GLPG"/>
    <property type="match status" value="1"/>
</dbReference>
<name>A0ABS3F213_9PROT</name>
<evidence type="ECO:0000256" key="3">
    <source>
        <dbReference type="ARBA" id="ARBA00022519"/>
    </source>
</evidence>
<evidence type="ECO:0000256" key="6">
    <source>
        <dbReference type="ARBA" id="ARBA00023136"/>
    </source>
</evidence>
<reference evidence="9 10" key="1">
    <citation type="submission" date="2021-03" db="EMBL/GenBank/DDBJ databases">
        <title>Sneathiella sp. CAU 1612 isolated from Kang Won-do.</title>
        <authorList>
            <person name="Kim W."/>
        </authorList>
    </citation>
    <scope>NUCLEOTIDE SEQUENCE [LARGE SCALE GENOMIC DNA]</scope>
    <source>
        <strain evidence="9 10">CAU 1612</strain>
    </source>
</reference>
<comment type="caution">
    <text evidence="9">The sequence shown here is derived from an EMBL/GenBank/DDBJ whole genome shotgun (WGS) entry which is preliminary data.</text>
</comment>
<feature type="transmembrane region" description="Helical" evidence="7">
    <location>
        <begin position="167"/>
        <end position="187"/>
    </location>
</feature>
<dbReference type="Gene3D" id="1.20.1540.10">
    <property type="entry name" value="Rhomboid-like"/>
    <property type="match status" value="1"/>
</dbReference>
<dbReference type="InterPro" id="IPR022764">
    <property type="entry name" value="Peptidase_S54_rhomboid_dom"/>
</dbReference>
<dbReference type="SUPFAM" id="SSF144091">
    <property type="entry name" value="Rhomboid-like"/>
    <property type="match status" value="1"/>
</dbReference>
<proteinExistence type="predicted"/>
<organism evidence="9 10">
    <name type="scientific">Sneathiella sedimenti</name>
    <dbReference type="NCBI Taxonomy" id="2816034"/>
    <lineage>
        <taxon>Bacteria</taxon>
        <taxon>Pseudomonadati</taxon>
        <taxon>Pseudomonadota</taxon>
        <taxon>Alphaproteobacteria</taxon>
        <taxon>Sneathiellales</taxon>
        <taxon>Sneathiellaceae</taxon>
        <taxon>Sneathiella</taxon>
    </lineage>
</organism>
<dbReference type="EMBL" id="JAFLNC010000001">
    <property type="protein sequence ID" value="MBO0332007.1"/>
    <property type="molecule type" value="Genomic_DNA"/>
</dbReference>
<dbReference type="Proteomes" id="UP000664761">
    <property type="component" value="Unassembled WGS sequence"/>
</dbReference>
<keyword evidence="9" id="KW-0645">Protease</keyword>
<evidence type="ECO:0000256" key="4">
    <source>
        <dbReference type="ARBA" id="ARBA00022692"/>
    </source>
</evidence>
<keyword evidence="6 7" id="KW-0472">Membrane</keyword>
<evidence type="ECO:0000256" key="7">
    <source>
        <dbReference type="SAM" id="Phobius"/>
    </source>
</evidence>
<dbReference type="InterPro" id="IPR035952">
    <property type="entry name" value="Rhomboid-like_sf"/>
</dbReference>
<dbReference type="PANTHER" id="PTHR43066">
    <property type="entry name" value="RHOMBOID-RELATED PROTEIN"/>
    <property type="match status" value="1"/>
</dbReference>
<dbReference type="Pfam" id="PF01694">
    <property type="entry name" value="Rhomboid"/>
    <property type="match status" value="1"/>
</dbReference>